<protein>
    <submittedName>
        <fullName evidence="1">Uncharacterized protein</fullName>
    </submittedName>
</protein>
<accession>A0AAV7BTR9</accession>
<evidence type="ECO:0000313" key="1">
    <source>
        <dbReference type="EMBL" id="KAG8575774.1"/>
    </source>
</evidence>
<gene>
    <name evidence="1" type="ORF">GDO81_009672</name>
</gene>
<dbReference type="AlphaFoldDB" id="A0AAV7BTR9"/>
<dbReference type="EMBL" id="WNYA01000004">
    <property type="protein sequence ID" value="KAG8575774.1"/>
    <property type="molecule type" value="Genomic_DNA"/>
</dbReference>
<comment type="caution">
    <text evidence="1">The sequence shown here is derived from an EMBL/GenBank/DDBJ whole genome shotgun (WGS) entry which is preliminary data.</text>
</comment>
<evidence type="ECO:0000313" key="2">
    <source>
        <dbReference type="Proteomes" id="UP000824782"/>
    </source>
</evidence>
<dbReference type="Proteomes" id="UP000824782">
    <property type="component" value="Unassembled WGS sequence"/>
</dbReference>
<reference evidence="1" key="1">
    <citation type="thesis" date="2020" institute="ProQuest LLC" country="789 East Eisenhower Parkway, Ann Arbor, MI, USA">
        <title>Comparative Genomics and Chromosome Evolution.</title>
        <authorList>
            <person name="Mudd A.B."/>
        </authorList>
    </citation>
    <scope>NUCLEOTIDE SEQUENCE</scope>
    <source>
        <strain evidence="1">237g6f4</strain>
        <tissue evidence="1">Blood</tissue>
    </source>
</reference>
<sequence length="94" mass="10929">MPFTQPWLGHHFNPANETYGEKRLLSSCPRRMASYLHILITALDTKHGMSYNHIHCLLSFTIAYFISCIETYQPLSKLACIHLEIIYNNQMQSL</sequence>
<organism evidence="1 2">
    <name type="scientific">Engystomops pustulosus</name>
    <name type="common">Tungara frog</name>
    <name type="synonym">Physalaemus pustulosus</name>
    <dbReference type="NCBI Taxonomy" id="76066"/>
    <lineage>
        <taxon>Eukaryota</taxon>
        <taxon>Metazoa</taxon>
        <taxon>Chordata</taxon>
        <taxon>Craniata</taxon>
        <taxon>Vertebrata</taxon>
        <taxon>Euteleostomi</taxon>
        <taxon>Amphibia</taxon>
        <taxon>Batrachia</taxon>
        <taxon>Anura</taxon>
        <taxon>Neobatrachia</taxon>
        <taxon>Hyloidea</taxon>
        <taxon>Leptodactylidae</taxon>
        <taxon>Leiuperinae</taxon>
        <taxon>Engystomops</taxon>
    </lineage>
</organism>
<name>A0AAV7BTR9_ENGPU</name>
<keyword evidence="2" id="KW-1185">Reference proteome</keyword>
<proteinExistence type="predicted"/>